<proteinExistence type="predicted"/>
<gene>
    <name evidence="1" type="ORF">EA462_13720</name>
</gene>
<protein>
    <recommendedName>
        <fullName evidence="3">Tripartite tricarboxylate transporter substrate binding protein</fullName>
    </recommendedName>
</protein>
<keyword evidence="2" id="KW-1185">Reference proteome</keyword>
<dbReference type="OrthoDB" id="160532at2157"/>
<evidence type="ECO:0008006" key="3">
    <source>
        <dbReference type="Google" id="ProtNLM"/>
    </source>
</evidence>
<organism evidence="1 2">
    <name type="scientific">Natrarchaeobius halalkaliphilus</name>
    <dbReference type="NCBI Taxonomy" id="1679091"/>
    <lineage>
        <taxon>Archaea</taxon>
        <taxon>Methanobacteriati</taxon>
        <taxon>Methanobacteriota</taxon>
        <taxon>Stenosarchaea group</taxon>
        <taxon>Halobacteria</taxon>
        <taxon>Halobacteriales</taxon>
        <taxon>Natrialbaceae</taxon>
        <taxon>Natrarchaeobius</taxon>
    </lineage>
</organism>
<dbReference type="InterPro" id="IPR042100">
    <property type="entry name" value="Bug_dom1"/>
</dbReference>
<dbReference type="PANTHER" id="PTHR42928">
    <property type="entry name" value="TRICARBOXYLATE-BINDING PROTEIN"/>
    <property type="match status" value="1"/>
</dbReference>
<dbReference type="Gene3D" id="3.40.190.150">
    <property type="entry name" value="Bordetella uptake gene, domain 1"/>
    <property type="match status" value="1"/>
</dbReference>
<dbReference type="Gene3D" id="3.40.190.10">
    <property type="entry name" value="Periplasmic binding protein-like II"/>
    <property type="match status" value="1"/>
</dbReference>
<evidence type="ECO:0000313" key="2">
    <source>
        <dbReference type="Proteomes" id="UP000273828"/>
    </source>
</evidence>
<accession>A0A3N6LIV4</accession>
<dbReference type="Proteomes" id="UP000273828">
    <property type="component" value="Unassembled WGS sequence"/>
</dbReference>
<evidence type="ECO:0000313" key="1">
    <source>
        <dbReference type="EMBL" id="RQG87916.1"/>
    </source>
</evidence>
<reference evidence="1 2" key="1">
    <citation type="submission" date="2018-10" db="EMBL/GenBank/DDBJ databases">
        <title>Natrarchaeobius chitinivorans gen. nov., sp. nov., and Natrarchaeobius haloalkaliphilus sp. nov., alkaliphilic, chitin-utilizing haloarchaea from hypersaline alkaline lakes.</title>
        <authorList>
            <person name="Sorokin D.Y."/>
            <person name="Elcheninov A.G."/>
            <person name="Kostrikina N.A."/>
            <person name="Bale N.J."/>
            <person name="Sinninghe Damste J.S."/>
            <person name="Khijniak T.V."/>
            <person name="Kublanov I.V."/>
            <person name="Toshchakov S.V."/>
        </authorList>
    </citation>
    <scope>NUCLEOTIDE SEQUENCE [LARGE SCALE GENOMIC DNA]</scope>
    <source>
        <strain evidence="1 2">AArcht-Sl</strain>
    </source>
</reference>
<dbReference type="RefSeq" id="WP_124179115.1">
    <property type="nucleotide sequence ID" value="NZ_REFY01000005.1"/>
</dbReference>
<dbReference type="PANTHER" id="PTHR42928:SF5">
    <property type="entry name" value="BLR1237 PROTEIN"/>
    <property type="match status" value="1"/>
</dbReference>
<dbReference type="AlphaFoldDB" id="A0A3N6LIV4"/>
<dbReference type="InterPro" id="IPR005064">
    <property type="entry name" value="BUG"/>
</dbReference>
<comment type="caution">
    <text evidence="1">The sequence shown here is derived from an EMBL/GenBank/DDBJ whole genome shotgun (WGS) entry which is preliminary data.</text>
</comment>
<dbReference type="EMBL" id="REFY01000005">
    <property type="protein sequence ID" value="RQG87916.1"/>
    <property type="molecule type" value="Genomic_DNA"/>
</dbReference>
<dbReference type="SUPFAM" id="SSF53850">
    <property type="entry name" value="Periplasmic binding protein-like II"/>
    <property type="match status" value="1"/>
</dbReference>
<name>A0A3N6LIV4_9EURY</name>
<dbReference type="Pfam" id="PF03401">
    <property type="entry name" value="TctC"/>
    <property type="match status" value="1"/>
</dbReference>
<sequence length="348" mass="37551">MVHDINQLGADSATSRRKVLALSGSAMAAGVAGCLGDDDGDDDDEEYPTGDIDVIIPFDTGTGFDTFVRGVIEFLPGHLPNEVDVIPDNQGPAPEGTAAIYNAEPDGYEIGASMLLGMSVQELMLDAPFSIAEMTALPRIHADRAILAANTDTPYETVDDLQTTDEDLRWAVVGGTDSHYQAVITADEMGIPADIVPYDGAPDAIASTLRGETEITAFSASSTPMADGLTQGDLRPVMIYNDGPLDYLPYTQELDIADTTHDLGYSELDITSVQRVFFAPPDLPDDIHGVLEDALMDTMESDEMQEWADEDEGRFVDPAPSDVIADEIDMIHDLINEHEDTIQEHLDD</sequence>